<dbReference type="PROSITE" id="PS00108">
    <property type="entry name" value="PROTEIN_KINASE_ST"/>
    <property type="match status" value="1"/>
</dbReference>
<keyword evidence="14" id="KW-1185">Reference proteome</keyword>
<dbReference type="EMBL" id="DF836341">
    <property type="protein sequence ID" value="GAN03984.1"/>
    <property type="molecule type" value="Genomic_DNA"/>
</dbReference>
<feature type="compositionally biased region" description="Low complexity" evidence="11">
    <location>
        <begin position="257"/>
        <end position="285"/>
    </location>
</feature>
<feature type="compositionally biased region" description="Low complexity" evidence="11">
    <location>
        <begin position="227"/>
        <end position="236"/>
    </location>
</feature>
<comment type="similarity">
    <text evidence="5">Belongs to the protein kinase superfamily. STE Ser/Thr protein kinase family. MAP kinase kinase subfamily.</text>
</comment>
<feature type="binding site" evidence="10">
    <location>
        <position position="521"/>
    </location>
    <ligand>
        <name>ATP</name>
        <dbReference type="ChEBI" id="CHEBI:30616"/>
    </ligand>
</feature>
<evidence type="ECO:0000313" key="13">
    <source>
        <dbReference type="EMBL" id="GAN03984.1"/>
    </source>
</evidence>
<evidence type="ECO:0000256" key="1">
    <source>
        <dbReference type="ARBA" id="ARBA00022679"/>
    </source>
</evidence>
<organism evidence="13">
    <name type="scientific">Mucor ambiguus</name>
    <dbReference type="NCBI Taxonomy" id="91626"/>
    <lineage>
        <taxon>Eukaryota</taxon>
        <taxon>Fungi</taxon>
        <taxon>Fungi incertae sedis</taxon>
        <taxon>Mucoromycota</taxon>
        <taxon>Mucoromycotina</taxon>
        <taxon>Mucoromycetes</taxon>
        <taxon>Mucorales</taxon>
        <taxon>Mucorineae</taxon>
        <taxon>Mucoraceae</taxon>
        <taxon>Mucor</taxon>
    </lineage>
</organism>
<dbReference type="STRING" id="91626.A0A0C9M9L2"/>
<evidence type="ECO:0000256" key="9">
    <source>
        <dbReference type="ARBA" id="ARBA00051693"/>
    </source>
</evidence>
<name>A0A0C9M9L2_9FUNG</name>
<evidence type="ECO:0000256" key="10">
    <source>
        <dbReference type="PROSITE-ProRule" id="PRU10141"/>
    </source>
</evidence>
<evidence type="ECO:0000256" key="7">
    <source>
        <dbReference type="ARBA" id="ARBA00049014"/>
    </source>
</evidence>
<keyword evidence="3 13" id="KW-0418">Kinase</keyword>
<evidence type="ECO:0000256" key="4">
    <source>
        <dbReference type="ARBA" id="ARBA00022840"/>
    </source>
</evidence>
<dbReference type="InterPro" id="IPR011009">
    <property type="entry name" value="Kinase-like_dom_sf"/>
</dbReference>
<accession>A0A0C9M9L2</accession>
<keyword evidence="4 10" id="KW-0067">ATP-binding</keyword>
<dbReference type="Gene3D" id="1.10.510.10">
    <property type="entry name" value="Transferase(Phosphotransferase) domain 1"/>
    <property type="match status" value="1"/>
</dbReference>
<keyword evidence="1" id="KW-0808">Transferase</keyword>
<evidence type="ECO:0000256" key="6">
    <source>
        <dbReference type="ARBA" id="ARBA00038999"/>
    </source>
</evidence>
<comment type="catalytic activity">
    <reaction evidence="7">
        <text>L-seryl-[protein] + ATP = O-phospho-L-seryl-[protein] + ADP + H(+)</text>
        <dbReference type="Rhea" id="RHEA:17989"/>
        <dbReference type="Rhea" id="RHEA-COMP:9863"/>
        <dbReference type="Rhea" id="RHEA-COMP:11604"/>
        <dbReference type="ChEBI" id="CHEBI:15378"/>
        <dbReference type="ChEBI" id="CHEBI:29999"/>
        <dbReference type="ChEBI" id="CHEBI:30616"/>
        <dbReference type="ChEBI" id="CHEBI:83421"/>
        <dbReference type="ChEBI" id="CHEBI:456216"/>
        <dbReference type="EC" id="2.7.12.2"/>
    </reaction>
</comment>
<dbReference type="PANTHER" id="PTHR48013">
    <property type="entry name" value="DUAL SPECIFICITY MITOGEN-ACTIVATED PROTEIN KINASE KINASE 5-RELATED"/>
    <property type="match status" value="1"/>
</dbReference>
<evidence type="ECO:0000256" key="11">
    <source>
        <dbReference type="SAM" id="MobiDB-lite"/>
    </source>
</evidence>
<evidence type="ECO:0000256" key="2">
    <source>
        <dbReference type="ARBA" id="ARBA00022741"/>
    </source>
</evidence>
<feature type="compositionally biased region" description="Polar residues" evidence="11">
    <location>
        <begin position="246"/>
        <end position="256"/>
    </location>
</feature>
<dbReference type="Pfam" id="PF00069">
    <property type="entry name" value="Pkinase"/>
    <property type="match status" value="1"/>
</dbReference>
<dbReference type="PROSITE" id="PS50011">
    <property type="entry name" value="PROTEIN_KINASE_DOM"/>
    <property type="match status" value="1"/>
</dbReference>
<evidence type="ECO:0000256" key="3">
    <source>
        <dbReference type="ARBA" id="ARBA00022777"/>
    </source>
</evidence>
<dbReference type="PROSITE" id="PS00107">
    <property type="entry name" value="PROTEIN_KINASE_ATP"/>
    <property type="match status" value="1"/>
</dbReference>
<dbReference type="GO" id="GO:0005524">
    <property type="term" value="F:ATP binding"/>
    <property type="evidence" value="ECO:0007669"/>
    <property type="project" value="UniProtKB-UniRule"/>
</dbReference>
<dbReference type="EC" id="2.7.12.2" evidence="6"/>
<sequence length="764" mass="86214">MPHMMNDNDDIKKTSVAPCVNQSNSNDKLVQQLLKKLDEGSETILNLRSLLTLKTVELNELVHQLELIDQVLMNVENGTEQIEIVLKDVLVSKNQQDKLLNAEATLDSAIKSACSLYSIDLYSVNNKQPSPIKTASILKKIAGILNELDIESTIDISTLMKKKHTSVSSMDKIKQLGSNIRKQFAAYQSYTRNAPLIMYGKENIITILDREDHIIASRKKVHTTPNKQQQQQKQQQPTEKPARMHCSSTNTPGKRQSSPSPSSSSPIKSRSKSTTNTTTTTTTTTAAKSTLQMISRPTLTFMAKCKEKRTVNSGPGSTLRLRNMLAKRNPALKMMNEQMMIVRKSRSELTSKQHLNNNNKQILSNKRRSLGSNSIKSTQTAVNHQPKTHWRSPGHCEIPNILGNAYLEPFTISDRQLNHVNQLNHHHHQNQHHQQHEGGPKRPPWVPAYNWTPSPLPPVIRTDETAFEKRLKKALPKIHLVTMPKARYIGAKEIGTGVNGAVVQVQVKNSNNNQASKLALKRCKLDSDREYRTAIVRELRIMSSGHFNLIKLREVSVFRNEVWIAMDLMRCSVFAVLCARGLPEDCAIYIARETLNALSFLHSKGFIHRDVKCENLLVGHNGEIKLADFGLATSTKHVNRERLGTAKWMAPEVIRENVYDEKVDLWSLGITLIEMMDRVPPHYNIKNDEKVFSKILEDPSPTFTYSYPTIYCTGLVAWLLEDDPANRPTAKDVITELDLHLEQGLLKTTTAQELTSFIAKTLKP</sequence>
<evidence type="ECO:0000256" key="8">
    <source>
        <dbReference type="ARBA" id="ARBA00049299"/>
    </source>
</evidence>
<comment type="catalytic activity">
    <reaction evidence="9">
        <text>L-tyrosyl-[protein] + ATP = O-phospho-L-tyrosyl-[protein] + ADP + H(+)</text>
        <dbReference type="Rhea" id="RHEA:10596"/>
        <dbReference type="Rhea" id="RHEA-COMP:10136"/>
        <dbReference type="Rhea" id="RHEA-COMP:20101"/>
        <dbReference type="ChEBI" id="CHEBI:15378"/>
        <dbReference type="ChEBI" id="CHEBI:30616"/>
        <dbReference type="ChEBI" id="CHEBI:46858"/>
        <dbReference type="ChEBI" id="CHEBI:61978"/>
        <dbReference type="ChEBI" id="CHEBI:456216"/>
        <dbReference type="EC" id="2.7.12.2"/>
    </reaction>
</comment>
<protein>
    <recommendedName>
        <fullName evidence="6">mitogen-activated protein kinase kinase</fullName>
        <ecNumber evidence="6">2.7.12.2</ecNumber>
    </recommendedName>
</protein>
<dbReference type="AlphaFoldDB" id="A0A0C9M9L2"/>
<reference evidence="13" key="1">
    <citation type="submission" date="2014-09" db="EMBL/GenBank/DDBJ databases">
        <title>Draft genome sequence of an oleaginous Mucoromycotina fungus Mucor ambiguus NBRC6742.</title>
        <authorList>
            <person name="Takeda I."/>
            <person name="Yamane N."/>
            <person name="Morita T."/>
            <person name="Tamano K."/>
            <person name="Machida M."/>
            <person name="Baker S."/>
            <person name="Koike H."/>
        </authorList>
    </citation>
    <scope>NUCLEOTIDE SEQUENCE</scope>
    <source>
        <strain evidence="13">NBRC 6742</strain>
    </source>
</reference>
<proteinExistence type="inferred from homology"/>
<dbReference type="InterPro" id="IPR000719">
    <property type="entry name" value="Prot_kinase_dom"/>
</dbReference>
<feature type="region of interest" description="Disordered" evidence="11">
    <location>
        <begin position="220"/>
        <end position="291"/>
    </location>
</feature>
<dbReference type="PANTHER" id="PTHR48013:SF9">
    <property type="entry name" value="DUAL SPECIFICITY MITOGEN-ACTIVATED PROTEIN KINASE KINASE 5"/>
    <property type="match status" value="1"/>
</dbReference>
<keyword evidence="2 10" id="KW-0547">Nucleotide-binding</keyword>
<feature type="domain" description="Protein kinase" evidence="12">
    <location>
        <begin position="488"/>
        <end position="741"/>
    </location>
</feature>
<evidence type="ECO:0000256" key="5">
    <source>
        <dbReference type="ARBA" id="ARBA00038035"/>
    </source>
</evidence>
<dbReference type="OrthoDB" id="2914378at2759"/>
<dbReference type="GO" id="GO:0004708">
    <property type="term" value="F:MAP kinase kinase activity"/>
    <property type="evidence" value="ECO:0007669"/>
    <property type="project" value="UniProtKB-EC"/>
</dbReference>
<dbReference type="SMART" id="SM00220">
    <property type="entry name" value="S_TKc"/>
    <property type="match status" value="1"/>
</dbReference>
<evidence type="ECO:0000259" key="12">
    <source>
        <dbReference type="PROSITE" id="PS50011"/>
    </source>
</evidence>
<dbReference type="InterPro" id="IPR017441">
    <property type="entry name" value="Protein_kinase_ATP_BS"/>
</dbReference>
<gene>
    <name evidence="13" type="ORF">MAM1_0052d03440</name>
</gene>
<comment type="catalytic activity">
    <reaction evidence="8">
        <text>L-threonyl-[protein] + ATP = O-phospho-L-threonyl-[protein] + ADP + H(+)</text>
        <dbReference type="Rhea" id="RHEA:46608"/>
        <dbReference type="Rhea" id="RHEA-COMP:11060"/>
        <dbReference type="Rhea" id="RHEA-COMP:11605"/>
        <dbReference type="ChEBI" id="CHEBI:15378"/>
        <dbReference type="ChEBI" id="CHEBI:30013"/>
        <dbReference type="ChEBI" id="CHEBI:30616"/>
        <dbReference type="ChEBI" id="CHEBI:61977"/>
        <dbReference type="ChEBI" id="CHEBI:456216"/>
        <dbReference type="EC" id="2.7.12.2"/>
    </reaction>
</comment>
<evidence type="ECO:0000313" key="14">
    <source>
        <dbReference type="Proteomes" id="UP000053815"/>
    </source>
</evidence>
<dbReference type="Proteomes" id="UP000053815">
    <property type="component" value="Unassembled WGS sequence"/>
</dbReference>
<dbReference type="SUPFAM" id="SSF56112">
    <property type="entry name" value="Protein kinase-like (PK-like)"/>
    <property type="match status" value="1"/>
</dbReference>
<dbReference type="InterPro" id="IPR008271">
    <property type="entry name" value="Ser/Thr_kinase_AS"/>
</dbReference>